<evidence type="ECO:0000313" key="2">
    <source>
        <dbReference type="Proteomes" id="UP000319576"/>
    </source>
</evidence>
<gene>
    <name evidence="1" type="ORF">ETAA1_58270</name>
</gene>
<dbReference type="KEGG" id="uli:ETAA1_58270"/>
<accession>A0A517Y255</accession>
<name>A0A517Y255_9BACT</name>
<dbReference type="AlphaFoldDB" id="A0A517Y255"/>
<evidence type="ECO:0000313" key="1">
    <source>
        <dbReference type="EMBL" id="QDU23819.1"/>
    </source>
</evidence>
<dbReference type="RefSeq" id="WP_145244037.1">
    <property type="nucleotide sequence ID" value="NZ_CP036273.1"/>
</dbReference>
<keyword evidence="2" id="KW-1185">Reference proteome</keyword>
<dbReference type="EMBL" id="CP036273">
    <property type="protein sequence ID" value="QDU23819.1"/>
    <property type="molecule type" value="Genomic_DNA"/>
</dbReference>
<sequence length="85" mass="9200">MDGTGPVAVNGSVVYGYWTDRGGACRLRLGLDDWDRLGLHPGQRVRVGRGDQPPEEVLIAAADRHPPVVWLDLVPVARTNTTRAG</sequence>
<proteinExistence type="predicted"/>
<organism evidence="1 2">
    <name type="scientific">Urbifossiella limnaea</name>
    <dbReference type="NCBI Taxonomy" id="2528023"/>
    <lineage>
        <taxon>Bacteria</taxon>
        <taxon>Pseudomonadati</taxon>
        <taxon>Planctomycetota</taxon>
        <taxon>Planctomycetia</taxon>
        <taxon>Gemmatales</taxon>
        <taxon>Gemmataceae</taxon>
        <taxon>Urbifossiella</taxon>
    </lineage>
</organism>
<reference evidence="1 2" key="1">
    <citation type="submission" date="2019-02" db="EMBL/GenBank/DDBJ databases">
        <title>Deep-cultivation of Planctomycetes and their phenomic and genomic characterization uncovers novel biology.</title>
        <authorList>
            <person name="Wiegand S."/>
            <person name="Jogler M."/>
            <person name="Boedeker C."/>
            <person name="Pinto D."/>
            <person name="Vollmers J."/>
            <person name="Rivas-Marin E."/>
            <person name="Kohn T."/>
            <person name="Peeters S.H."/>
            <person name="Heuer A."/>
            <person name="Rast P."/>
            <person name="Oberbeckmann S."/>
            <person name="Bunk B."/>
            <person name="Jeske O."/>
            <person name="Meyerdierks A."/>
            <person name="Storesund J.E."/>
            <person name="Kallscheuer N."/>
            <person name="Luecker S."/>
            <person name="Lage O.M."/>
            <person name="Pohl T."/>
            <person name="Merkel B.J."/>
            <person name="Hornburger P."/>
            <person name="Mueller R.-W."/>
            <person name="Bruemmer F."/>
            <person name="Labrenz M."/>
            <person name="Spormann A.M."/>
            <person name="Op den Camp H."/>
            <person name="Overmann J."/>
            <person name="Amann R."/>
            <person name="Jetten M.S.M."/>
            <person name="Mascher T."/>
            <person name="Medema M.H."/>
            <person name="Devos D.P."/>
            <person name="Kaster A.-K."/>
            <person name="Ovreas L."/>
            <person name="Rohde M."/>
            <person name="Galperin M.Y."/>
            <person name="Jogler C."/>
        </authorList>
    </citation>
    <scope>NUCLEOTIDE SEQUENCE [LARGE SCALE GENOMIC DNA]</scope>
    <source>
        <strain evidence="1 2">ETA_A1</strain>
    </source>
</reference>
<protein>
    <submittedName>
        <fullName evidence="1">Uncharacterized protein</fullName>
    </submittedName>
</protein>
<dbReference type="Proteomes" id="UP000319576">
    <property type="component" value="Chromosome"/>
</dbReference>